<sequence>VFRAFATYVVIVLLKMMLMSVITAFLRLTRK</sequence>
<keyword evidence="1" id="KW-0812">Transmembrane</keyword>
<dbReference type="OrthoDB" id="193139at2759"/>
<keyword evidence="1" id="KW-0472">Membrane</keyword>
<keyword evidence="1" id="KW-1133">Transmembrane helix</keyword>
<protein>
    <submittedName>
        <fullName evidence="2">Uncharacterized protein</fullName>
    </submittedName>
</protein>
<accession>A0A8C5QFX1</accession>
<reference evidence="2" key="1">
    <citation type="submission" date="2025-08" db="UniProtKB">
        <authorList>
            <consortium name="Ensembl"/>
        </authorList>
    </citation>
    <scope>IDENTIFICATION</scope>
</reference>
<evidence type="ECO:0000313" key="2">
    <source>
        <dbReference type="Ensembl" id="ENSLLEP00000037187.1"/>
    </source>
</evidence>
<dbReference type="Proteomes" id="UP000694569">
    <property type="component" value="Unplaced"/>
</dbReference>
<name>A0A8C5QFX1_9ANUR</name>
<organism evidence="2 3">
    <name type="scientific">Leptobrachium leishanense</name>
    <name type="common">Leishan spiny toad</name>
    <dbReference type="NCBI Taxonomy" id="445787"/>
    <lineage>
        <taxon>Eukaryota</taxon>
        <taxon>Metazoa</taxon>
        <taxon>Chordata</taxon>
        <taxon>Craniata</taxon>
        <taxon>Vertebrata</taxon>
        <taxon>Euteleostomi</taxon>
        <taxon>Amphibia</taxon>
        <taxon>Batrachia</taxon>
        <taxon>Anura</taxon>
        <taxon>Pelobatoidea</taxon>
        <taxon>Megophryidae</taxon>
        <taxon>Leptobrachium</taxon>
    </lineage>
</organism>
<proteinExistence type="predicted"/>
<evidence type="ECO:0000313" key="3">
    <source>
        <dbReference type="Proteomes" id="UP000694569"/>
    </source>
</evidence>
<reference evidence="2" key="2">
    <citation type="submission" date="2025-09" db="UniProtKB">
        <authorList>
            <consortium name="Ensembl"/>
        </authorList>
    </citation>
    <scope>IDENTIFICATION</scope>
</reference>
<evidence type="ECO:0000256" key="1">
    <source>
        <dbReference type="SAM" id="Phobius"/>
    </source>
</evidence>
<dbReference type="Ensembl" id="ENSLLET00000038616.1">
    <property type="protein sequence ID" value="ENSLLEP00000037187.1"/>
    <property type="gene ID" value="ENSLLEG00000023535.1"/>
</dbReference>
<feature type="transmembrane region" description="Helical" evidence="1">
    <location>
        <begin position="6"/>
        <end position="26"/>
    </location>
</feature>
<keyword evidence="3" id="KW-1185">Reference proteome</keyword>
<dbReference type="AlphaFoldDB" id="A0A8C5QFX1"/>